<dbReference type="InterPro" id="IPR007854">
    <property type="entry name" value="Fip1_dom"/>
</dbReference>
<evidence type="ECO:0000256" key="1">
    <source>
        <dbReference type="ARBA" id="ARBA00004123"/>
    </source>
</evidence>
<feature type="compositionally biased region" description="Basic and acidic residues" evidence="5">
    <location>
        <begin position="346"/>
        <end position="359"/>
    </location>
</feature>
<dbReference type="PANTHER" id="PTHR36884:SF4">
    <property type="entry name" value="FIP1[III]-LIKE PROTEIN"/>
    <property type="match status" value="1"/>
</dbReference>
<evidence type="ECO:0000259" key="6">
    <source>
        <dbReference type="Pfam" id="PF05182"/>
    </source>
</evidence>
<dbReference type="GO" id="GO:0006397">
    <property type="term" value="P:mRNA processing"/>
    <property type="evidence" value="ECO:0007669"/>
    <property type="project" value="UniProtKB-KW"/>
</dbReference>
<evidence type="ECO:0000256" key="3">
    <source>
        <dbReference type="ARBA" id="ARBA00022664"/>
    </source>
</evidence>
<feature type="compositionally biased region" description="Acidic residues" evidence="5">
    <location>
        <begin position="1"/>
        <end position="10"/>
    </location>
</feature>
<keyword evidence="3" id="KW-0507">mRNA processing</keyword>
<dbReference type="Pfam" id="PF05182">
    <property type="entry name" value="Fip1"/>
    <property type="match status" value="1"/>
</dbReference>
<evidence type="ECO:0000256" key="4">
    <source>
        <dbReference type="ARBA" id="ARBA00023242"/>
    </source>
</evidence>
<dbReference type="AlphaFoldDB" id="A0AAN9L685"/>
<protein>
    <recommendedName>
        <fullName evidence="6">Pre-mRNA polyadenylation factor Fip1 domain-containing protein</fullName>
    </recommendedName>
</protein>
<dbReference type="EMBL" id="JAYMYQ010000005">
    <property type="protein sequence ID" value="KAK7329561.1"/>
    <property type="molecule type" value="Genomic_DNA"/>
</dbReference>
<feature type="compositionally biased region" description="Polar residues" evidence="5">
    <location>
        <begin position="404"/>
        <end position="413"/>
    </location>
</feature>
<name>A0AAN9L685_CANGL</name>
<evidence type="ECO:0000256" key="5">
    <source>
        <dbReference type="SAM" id="MobiDB-lite"/>
    </source>
</evidence>
<evidence type="ECO:0000313" key="8">
    <source>
        <dbReference type="Proteomes" id="UP001367508"/>
    </source>
</evidence>
<dbReference type="InterPro" id="IPR044976">
    <property type="entry name" value="FIPS5/FIPS3-like"/>
</dbReference>
<organism evidence="7 8">
    <name type="scientific">Canavalia gladiata</name>
    <name type="common">Sword bean</name>
    <name type="synonym">Dolichos gladiatus</name>
    <dbReference type="NCBI Taxonomy" id="3824"/>
    <lineage>
        <taxon>Eukaryota</taxon>
        <taxon>Viridiplantae</taxon>
        <taxon>Streptophyta</taxon>
        <taxon>Embryophyta</taxon>
        <taxon>Tracheophyta</taxon>
        <taxon>Spermatophyta</taxon>
        <taxon>Magnoliopsida</taxon>
        <taxon>eudicotyledons</taxon>
        <taxon>Gunneridae</taxon>
        <taxon>Pentapetalae</taxon>
        <taxon>rosids</taxon>
        <taxon>fabids</taxon>
        <taxon>Fabales</taxon>
        <taxon>Fabaceae</taxon>
        <taxon>Papilionoideae</taxon>
        <taxon>50 kb inversion clade</taxon>
        <taxon>NPAAA clade</taxon>
        <taxon>indigoferoid/millettioid clade</taxon>
        <taxon>Phaseoleae</taxon>
        <taxon>Canavalia</taxon>
    </lineage>
</organism>
<sequence length="1068" mass="123197">MEALDDDDFGELYAADIEVPNAIPIEEEEEEEKSNVNSNRISLEPEKKNESVNDDYVASDSDDDDGLKIVLNDEDFTDGVVRCDEDGDGDEGDDNGSTFSHPKLKWCYAFFGFPGSIVEVIKIVRWNADTSVQNLGSSSFQYGYGLFLPWYWGIFDVKIDTLMDKPWKVPGADITDYFNFGFNESTWKLYCATLEQLWQTSLQTGISVDDSAKLNQEAMREQNDQVVSGNVLFPSSNFELPKGRAILVEDSMVERQPSIDVRRPRNRDSNIIEIKLLESSDDYSGSGNSIVMDASLEGESMAGNDRNINNSSGEHEVLSEDQLEDAKKSENSSIQKRNGPIPGVDGDEHQDQADQHSEDTAEVPEGELKAEEGGGVDTCSSYPCWIESKLSLGDQDHSLTSYTVSDSEATENSVHVDNDKSLSPLRRKSLNPVAGMKESLPLYCKNSKNNSFNKKTVNVAYNSRTRGSFRKQWRHQSGRNEPGYNLNKHIEIGNDVSPSILNCARDLSLLDHQFVDYDRHKELQVYGSHKRRDVSYNKERKQSYYYGGEKVVDNLVTQGTKYYQEDQESFRENTNRYDRKNGDVGHYFFKRGPRITDSEGRERDWYHPGWGYSADDQNPCSYRESRQLLPKHSSFPDMKRDTQRRRMDDISHFMDRNCINDLDECEFEFLNKSYRMSTSAAKREMEFLDNKYEEQFIDRDWRSVQRERHCDSSPFVLDNLCYEKMENNCQKYAHYQTSRFKYRRQSYTDSVRIYAYGARVNENFGGWGRHKHARDSRGNNWSCGHGDASEDEDLSIYPVEEYQFYRSPSKSLKWTEDAIICRHHKTHATSLHTKVQRNDMKLQQHQLTMPRSDSKKYLKGSSKIMYRSKDGQAVLRCRKTVDLINGEGKSHLKSSRVLCNSRLEYVNQGITKKWRASIGFDESYKKAGKFDTSKYESNNENERWLQNLLDQGQKESSDIEEGQIVTEEPYMQVCVSRRDVSEGTAVTDSVQKRMLQNENSSDRLIGGYDSQRILDSLAKMEKRRERFKQPIPMKKEAKESLMLNNDSVVEISEMKQHRPARKRRWVGN</sequence>
<dbReference type="GO" id="GO:0005634">
    <property type="term" value="C:nucleus"/>
    <property type="evidence" value="ECO:0007669"/>
    <property type="project" value="UniProtKB-SubCell"/>
</dbReference>
<gene>
    <name evidence="7" type="ORF">VNO77_23731</name>
</gene>
<evidence type="ECO:0000313" key="7">
    <source>
        <dbReference type="EMBL" id="KAK7329561.1"/>
    </source>
</evidence>
<dbReference type="Proteomes" id="UP001367508">
    <property type="component" value="Unassembled WGS sequence"/>
</dbReference>
<comment type="subcellular location">
    <subcellularLocation>
        <location evidence="1">Nucleus</location>
    </subcellularLocation>
</comment>
<keyword evidence="8" id="KW-1185">Reference proteome</keyword>
<feature type="region of interest" description="Disordered" evidence="5">
    <location>
        <begin position="404"/>
        <end position="426"/>
    </location>
</feature>
<comment type="caution">
    <text evidence="7">The sequence shown here is derived from an EMBL/GenBank/DDBJ whole genome shotgun (WGS) entry which is preliminary data.</text>
</comment>
<feature type="compositionally biased region" description="Basic and acidic residues" evidence="5">
    <location>
        <begin position="313"/>
        <end position="330"/>
    </location>
</feature>
<keyword evidence="4" id="KW-0539">Nucleus</keyword>
<reference evidence="7 8" key="1">
    <citation type="submission" date="2024-01" db="EMBL/GenBank/DDBJ databases">
        <title>The genomes of 5 underutilized Papilionoideae crops provide insights into root nodulation and disease resistanc.</title>
        <authorList>
            <person name="Jiang F."/>
        </authorList>
    </citation>
    <scope>NUCLEOTIDE SEQUENCE [LARGE SCALE GENOMIC DNA]</scope>
    <source>
        <strain evidence="7">LVBAO_FW01</strain>
        <tissue evidence="7">Leaves</tissue>
    </source>
</reference>
<accession>A0AAN9L685</accession>
<proteinExistence type="inferred from homology"/>
<evidence type="ECO:0000256" key="2">
    <source>
        <dbReference type="ARBA" id="ARBA00007459"/>
    </source>
</evidence>
<feature type="region of interest" description="Disordered" evidence="5">
    <location>
        <begin position="300"/>
        <end position="376"/>
    </location>
</feature>
<feature type="region of interest" description="Disordered" evidence="5">
    <location>
        <begin position="1"/>
        <end position="63"/>
    </location>
</feature>
<feature type="domain" description="Pre-mRNA polyadenylation factor Fip1" evidence="6">
    <location>
        <begin position="156"/>
        <end position="197"/>
    </location>
</feature>
<dbReference type="PANTHER" id="PTHR36884">
    <property type="entry name" value="FIP1[III]-LIKE PROTEIN"/>
    <property type="match status" value="1"/>
</dbReference>
<comment type="similarity">
    <text evidence="2">Belongs to the FIP1 family.</text>
</comment>